<evidence type="ECO:0000313" key="1">
    <source>
        <dbReference type="EMBL" id="KAK6927842.1"/>
    </source>
</evidence>
<protein>
    <submittedName>
        <fullName evidence="1">Uncharacterized protein</fullName>
    </submittedName>
</protein>
<sequence length="169" mass="19004">MRLDARAHQDVAILGLEFLKLDTRAREDIEKIDHGVKKKAEHLHHVAMADWQRVDFWAKQRGMEDALMALEGKTLEFFLGNMSTDRITAIQEAYWSMASALSEADRICFTDLEETSLSKCIDSCTINVDSRKCRHGSTPDYSLKQQLAEDGNPAIAAAAPKAINEPKKQ</sequence>
<dbReference type="PANTHER" id="PTHR36725">
    <property type="entry name" value="SENESCENCE-ASSOCIATED PROTEIN AAF, CHLOROLPLASTIC"/>
    <property type="match status" value="1"/>
</dbReference>
<accession>A0AAN8Z7L8</accession>
<evidence type="ECO:0000313" key="2">
    <source>
        <dbReference type="Proteomes" id="UP001370490"/>
    </source>
</evidence>
<name>A0AAN8Z7L8_9MAGN</name>
<dbReference type="GO" id="GO:0009507">
    <property type="term" value="C:chloroplast"/>
    <property type="evidence" value="ECO:0007669"/>
    <property type="project" value="TreeGrafter"/>
</dbReference>
<dbReference type="PANTHER" id="PTHR36725:SF1">
    <property type="entry name" value="SENESCENCE-ASSOCIATED PROTEIN AAF, CHLOROLPLASTIC"/>
    <property type="match status" value="1"/>
</dbReference>
<keyword evidence="2" id="KW-1185">Reference proteome</keyword>
<dbReference type="Proteomes" id="UP001370490">
    <property type="component" value="Unassembled WGS sequence"/>
</dbReference>
<gene>
    <name evidence="1" type="ORF">RJ641_006433</name>
</gene>
<organism evidence="1 2">
    <name type="scientific">Dillenia turbinata</name>
    <dbReference type="NCBI Taxonomy" id="194707"/>
    <lineage>
        <taxon>Eukaryota</taxon>
        <taxon>Viridiplantae</taxon>
        <taxon>Streptophyta</taxon>
        <taxon>Embryophyta</taxon>
        <taxon>Tracheophyta</taxon>
        <taxon>Spermatophyta</taxon>
        <taxon>Magnoliopsida</taxon>
        <taxon>eudicotyledons</taxon>
        <taxon>Gunneridae</taxon>
        <taxon>Pentapetalae</taxon>
        <taxon>Dilleniales</taxon>
        <taxon>Dilleniaceae</taxon>
        <taxon>Dillenia</taxon>
    </lineage>
</organism>
<dbReference type="EMBL" id="JBAMMX010000014">
    <property type="protein sequence ID" value="KAK6927842.1"/>
    <property type="molecule type" value="Genomic_DNA"/>
</dbReference>
<proteinExistence type="predicted"/>
<comment type="caution">
    <text evidence="1">The sequence shown here is derived from an EMBL/GenBank/DDBJ whole genome shotgun (WGS) entry which is preliminary data.</text>
</comment>
<reference evidence="1 2" key="1">
    <citation type="submission" date="2023-12" db="EMBL/GenBank/DDBJ databases">
        <title>A high-quality genome assembly for Dillenia turbinata (Dilleniales).</title>
        <authorList>
            <person name="Chanderbali A."/>
        </authorList>
    </citation>
    <scope>NUCLEOTIDE SEQUENCE [LARGE SCALE GENOMIC DNA]</scope>
    <source>
        <strain evidence="1">LSX21</strain>
        <tissue evidence="1">Leaf</tissue>
    </source>
</reference>
<dbReference type="InterPro" id="IPR044973">
    <property type="entry name" value="AAF-like"/>
</dbReference>
<dbReference type="AlphaFoldDB" id="A0AAN8Z7L8"/>
<dbReference type="GO" id="GO:0034599">
    <property type="term" value="P:cellular response to oxidative stress"/>
    <property type="evidence" value="ECO:0007669"/>
    <property type="project" value="TreeGrafter"/>
</dbReference>
<dbReference type="GO" id="GO:0010150">
    <property type="term" value="P:leaf senescence"/>
    <property type="evidence" value="ECO:0007669"/>
    <property type="project" value="InterPro"/>
</dbReference>